<evidence type="ECO:0000313" key="2">
    <source>
        <dbReference type="EnsemblPlants" id="TraesCS6A02G287500.1"/>
    </source>
</evidence>
<dbReference type="AlphaFoldDB" id="A0A3B6NT62"/>
<organism evidence="2">
    <name type="scientific">Triticum aestivum</name>
    <name type="common">Wheat</name>
    <dbReference type="NCBI Taxonomy" id="4565"/>
    <lineage>
        <taxon>Eukaryota</taxon>
        <taxon>Viridiplantae</taxon>
        <taxon>Streptophyta</taxon>
        <taxon>Embryophyta</taxon>
        <taxon>Tracheophyta</taxon>
        <taxon>Spermatophyta</taxon>
        <taxon>Magnoliopsida</taxon>
        <taxon>Liliopsida</taxon>
        <taxon>Poales</taxon>
        <taxon>Poaceae</taxon>
        <taxon>BOP clade</taxon>
        <taxon>Pooideae</taxon>
        <taxon>Triticodae</taxon>
        <taxon>Triticeae</taxon>
        <taxon>Triticinae</taxon>
        <taxon>Triticum</taxon>
    </lineage>
</organism>
<dbReference type="Gramene" id="TraesCS6A02G287500.1">
    <property type="protein sequence ID" value="TraesCS6A02G287500.1"/>
    <property type="gene ID" value="TraesCS6A02G287500"/>
</dbReference>
<feature type="compositionally biased region" description="Basic and acidic residues" evidence="1">
    <location>
        <begin position="10"/>
        <end position="24"/>
    </location>
</feature>
<dbReference type="Gramene" id="TraesMAC6A03G03371070.1">
    <property type="protein sequence ID" value="TraesMAC6A03G03371070.1"/>
    <property type="gene ID" value="TraesMAC6A03G03371070"/>
</dbReference>
<accession>A0A3B6NT62</accession>
<dbReference type="Gramene" id="TraesRN6A0100742400.1">
    <property type="protein sequence ID" value="TraesRN6A0100742400.1"/>
    <property type="gene ID" value="TraesRN6A0100742400"/>
</dbReference>
<keyword evidence="3" id="KW-1185">Reference proteome</keyword>
<dbReference type="Gramene" id="TraesROB_scaffold_003985_01G000100.1">
    <property type="protein sequence ID" value="TraesROB_scaffold_003985_01G000100.1"/>
    <property type="gene ID" value="TraesROB_scaffold_003985_01G000100"/>
</dbReference>
<feature type="region of interest" description="Disordered" evidence="1">
    <location>
        <begin position="1"/>
        <end position="45"/>
    </location>
</feature>
<dbReference type="OrthoDB" id="671990at2759"/>
<dbReference type="Gramene" id="TraesSTA6A03G03361870.1">
    <property type="protein sequence ID" value="TraesSTA6A03G03361870.1"/>
    <property type="gene ID" value="TraesSTA6A03G03361870"/>
</dbReference>
<evidence type="ECO:0000313" key="3">
    <source>
        <dbReference type="Proteomes" id="UP000019116"/>
    </source>
</evidence>
<dbReference type="Gramene" id="TraesJAG6A03G03363700.1">
    <property type="protein sequence ID" value="TraesJAG6A03G03363700.1"/>
    <property type="gene ID" value="TraesJAG6A03G03363700"/>
</dbReference>
<dbReference type="Proteomes" id="UP000019116">
    <property type="component" value="Chromosome 6A"/>
</dbReference>
<evidence type="ECO:0000256" key="1">
    <source>
        <dbReference type="SAM" id="MobiDB-lite"/>
    </source>
</evidence>
<dbReference type="Gramene" id="TraesWEE_scaffold_112754_01G000100.1">
    <property type="protein sequence ID" value="TraesWEE_scaffold_112754_01G000100.1"/>
    <property type="gene ID" value="TraesWEE_scaffold_112754_01G000100"/>
</dbReference>
<dbReference type="GO" id="GO:0000981">
    <property type="term" value="F:DNA-binding transcription factor activity, RNA polymerase II-specific"/>
    <property type="evidence" value="ECO:0000318"/>
    <property type="project" value="GO_Central"/>
</dbReference>
<name>A0A3B6NT62_WHEAT</name>
<dbReference type="Gramene" id="TraesJUL6A03G03397970.1">
    <property type="protein sequence ID" value="TraesJUL6A03G03397970.1"/>
    <property type="gene ID" value="TraesJUL6A03G03397970"/>
</dbReference>
<dbReference type="Gramene" id="TraesLDM6A03G03374820.1">
    <property type="protein sequence ID" value="TraesLDM6A03G03374820.1"/>
    <property type="gene ID" value="TraesLDM6A03G03374820"/>
</dbReference>
<dbReference type="EnsemblPlants" id="TraesCS6A02G287500.1">
    <property type="protein sequence ID" value="TraesCS6A02G287500.1"/>
    <property type="gene ID" value="TraesCS6A02G287500"/>
</dbReference>
<reference evidence="2" key="2">
    <citation type="submission" date="2018-10" db="UniProtKB">
        <authorList>
            <consortium name="EnsemblPlants"/>
        </authorList>
    </citation>
    <scope>IDENTIFICATION</scope>
</reference>
<dbReference type="Gramene" id="TraesNOR6A03G03404530.1">
    <property type="protein sequence ID" value="TraesNOR6A03G03404530.1"/>
    <property type="gene ID" value="TraesNOR6A03G03404530"/>
</dbReference>
<dbReference type="STRING" id="4565.A0A3B6NT62"/>
<protein>
    <submittedName>
        <fullName evidence="2">Uncharacterized protein</fullName>
    </submittedName>
</protein>
<proteinExistence type="predicted"/>
<dbReference type="GO" id="GO:0016602">
    <property type="term" value="C:CCAAT-binding factor complex"/>
    <property type="evidence" value="ECO:0000318"/>
    <property type="project" value="GO_Central"/>
</dbReference>
<sequence length="109" mass="11290">MGGRGKKRGAAKEAGREGNGEKPASDGGSALPTANVVPPTRRVPPSNVKIAESAKQLTHDCAAEFVFSRRARPPARPAMTAAVSPGAPVFTDEELEFLQSVIPPPPGGY</sequence>
<dbReference type="GO" id="GO:0006357">
    <property type="term" value="P:regulation of transcription by RNA polymerase II"/>
    <property type="evidence" value="ECO:0000318"/>
    <property type="project" value="GO_Central"/>
</dbReference>
<dbReference type="Gramene" id="TraesARI6A03G03328310.1">
    <property type="protein sequence ID" value="TraesARI6A03G03328310.1"/>
    <property type="gene ID" value="TraesARI6A03G03328310"/>
</dbReference>
<dbReference type="Gramene" id="TraesSYM6A03G03313780.1">
    <property type="protein sequence ID" value="TraesSYM6A03G03313780.1"/>
    <property type="gene ID" value="TraesSYM6A03G03313780"/>
</dbReference>
<dbReference type="Gramene" id="TraesCS6A03G0761900.1">
    <property type="protein sequence ID" value="TraesCS6A03G0761900.1.CDS"/>
    <property type="gene ID" value="TraesCS6A03G0761900"/>
</dbReference>
<dbReference type="Gramene" id="TraesCAD_scaffold_044772_01G000100.1">
    <property type="protein sequence ID" value="TraesCAD_scaffold_044772_01G000100.1"/>
    <property type="gene ID" value="TraesCAD_scaffold_044772_01G000100"/>
</dbReference>
<reference evidence="2" key="1">
    <citation type="submission" date="2018-08" db="EMBL/GenBank/DDBJ databases">
        <authorList>
            <person name="Rossello M."/>
        </authorList>
    </citation>
    <scope>NUCLEOTIDE SEQUENCE [LARGE SCALE GENOMIC DNA]</scope>
    <source>
        <strain evidence="2">cv. Chinese Spring</strain>
    </source>
</reference>
<dbReference type="Gramene" id="TraesLAC6A03G03327690.1">
    <property type="protein sequence ID" value="TraesLAC6A03G03327690.1"/>
    <property type="gene ID" value="TraesLAC6A03G03327690"/>
</dbReference>
<dbReference type="Gramene" id="TraesCLE_scaffold_041538_01G000100.1">
    <property type="protein sequence ID" value="TraesCLE_scaffold_041538_01G000100.1"/>
    <property type="gene ID" value="TraesCLE_scaffold_041538_01G000100"/>
</dbReference>